<dbReference type="VEuPathDB" id="VectorBase:BGLAX_033282"/>
<evidence type="ECO:0000256" key="3">
    <source>
        <dbReference type="ARBA" id="ARBA00022679"/>
    </source>
</evidence>
<feature type="domain" description="Transcription factor CBF/NF-Y/archaeal histone" evidence="13">
    <location>
        <begin position="8"/>
        <end position="48"/>
    </location>
</feature>
<evidence type="ECO:0000256" key="5">
    <source>
        <dbReference type="ARBA" id="ARBA00022990"/>
    </source>
</evidence>
<comment type="function">
    <text evidence="9">Forms a complex with DNA polymerase epsilon subunit POLE3 and binds naked DNA, which is then incorporated into chromatin, aided by the nucleosome remodeling activity of ISWI/SNF2H and ACF1. Does not enhance nucleosome sliding activity of the ACF-5 ISWI chromatin remodeling complex.</text>
</comment>
<dbReference type="Proteomes" id="UP000076420">
    <property type="component" value="Unassembled WGS sequence"/>
</dbReference>
<evidence type="ECO:0000256" key="7">
    <source>
        <dbReference type="ARBA" id="ARBA00023125"/>
    </source>
</evidence>
<evidence type="ECO:0000256" key="8">
    <source>
        <dbReference type="ARBA" id="ARBA00023242"/>
    </source>
</evidence>
<evidence type="ECO:0000256" key="11">
    <source>
        <dbReference type="ARBA" id="ARBA00071805"/>
    </source>
</evidence>
<accession>A0A2C9M3D6</accession>
<keyword evidence="2" id="KW-0597">Phosphoprotein</keyword>
<dbReference type="GO" id="GO:0046982">
    <property type="term" value="F:protein heterodimerization activity"/>
    <property type="evidence" value="ECO:0007669"/>
    <property type="project" value="InterPro"/>
</dbReference>
<protein>
    <recommendedName>
        <fullName evidence="11">Chromatin accessibility complex protein 1</fullName>
    </recommendedName>
    <alternativeName>
        <fullName evidence="12">DNA polymerase epsilon subunit p15</fullName>
    </alternativeName>
</protein>
<sequence>MVDKSPNTLPLTRVKTIMKSSPEVSSISLEVLHLTGKATEMFTQALANFFYQQSSNKSFLQYNDLPEIVNSEDTLQFLHDIVPRKIKAKEFLKLIKGKHDDDE</sequence>
<dbReference type="CDD" id="cd22924">
    <property type="entry name" value="HFD_CHRAC1-like"/>
    <property type="match status" value="1"/>
</dbReference>
<dbReference type="InterPro" id="IPR009072">
    <property type="entry name" value="Histone-fold"/>
</dbReference>
<reference evidence="14" key="1">
    <citation type="submission" date="2020-05" db="UniProtKB">
        <authorList>
            <consortium name="EnsemblMetazoa"/>
        </authorList>
    </citation>
    <scope>IDENTIFICATION</scope>
    <source>
        <strain evidence="14">BB02</strain>
    </source>
</reference>
<organism evidence="14 15">
    <name type="scientific">Biomphalaria glabrata</name>
    <name type="common">Bloodfluke planorb</name>
    <name type="synonym">Freshwater snail</name>
    <dbReference type="NCBI Taxonomy" id="6526"/>
    <lineage>
        <taxon>Eukaryota</taxon>
        <taxon>Metazoa</taxon>
        <taxon>Spiralia</taxon>
        <taxon>Lophotrochozoa</taxon>
        <taxon>Mollusca</taxon>
        <taxon>Gastropoda</taxon>
        <taxon>Heterobranchia</taxon>
        <taxon>Euthyneura</taxon>
        <taxon>Panpulmonata</taxon>
        <taxon>Hygrophila</taxon>
        <taxon>Lymnaeoidea</taxon>
        <taxon>Planorbidae</taxon>
        <taxon>Biomphalaria</taxon>
    </lineage>
</organism>
<dbReference type="GO" id="GO:0016779">
    <property type="term" value="F:nucleotidyltransferase activity"/>
    <property type="evidence" value="ECO:0007669"/>
    <property type="project" value="UniProtKB-KW"/>
</dbReference>
<evidence type="ECO:0000256" key="10">
    <source>
        <dbReference type="ARBA" id="ARBA00062516"/>
    </source>
</evidence>
<keyword evidence="4" id="KW-0548">Nucleotidyltransferase</keyword>
<dbReference type="FunFam" id="1.10.20.10:FF:000048">
    <property type="entry name" value="Chromatin accessibility complex subunit 1"/>
    <property type="match status" value="1"/>
</dbReference>
<evidence type="ECO:0000313" key="14">
    <source>
        <dbReference type="EnsemblMetazoa" id="BGLB038110-PA"/>
    </source>
</evidence>
<keyword evidence="5" id="KW-0007">Acetylation</keyword>
<dbReference type="EnsemblMetazoa" id="BGLB038110-RA">
    <property type="protein sequence ID" value="BGLB038110-PA"/>
    <property type="gene ID" value="BGLB038110"/>
</dbReference>
<dbReference type="PANTHER" id="PTHR10252:SF54">
    <property type="entry name" value="CHROMATIN ACCESSIBILITY COMPLEX PROTEIN 1"/>
    <property type="match status" value="1"/>
</dbReference>
<dbReference type="PANTHER" id="PTHR10252">
    <property type="entry name" value="HISTONE-LIKE TRANSCRIPTION FACTOR CCAAT-RELATED"/>
    <property type="match status" value="1"/>
</dbReference>
<dbReference type="Gene3D" id="1.10.20.10">
    <property type="entry name" value="Histone, subunit A"/>
    <property type="match status" value="1"/>
</dbReference>
<comment type="subcellular location">
    <subcellularLocation>
        <location evidence="1">Nucleus</location>
    </subcellularLocation>
</comment>
<dbReference type="GO" id="GO:0006261">
    <property type="term" value="P:DNA-templated DNA replication"/>
    <property type="evidence" value="ECO:0007669"/>
    <property type="project" value="TreeGrafter"/>
</dbReference>
<keyword evidence="8" id="KW-0539">Nucleus</keyword>
<dbReference type="VEuPathDB" id="VectorBase:BGLB038110"/>
<proteinExistence type="predicted"/>
<evidence type="ECO:0000256" key="2">
    <source>
        <dbReference type="ARBA" id="ARBA00022553"/>
    </source>
</evidence>
<evidence type="ECO:0000313" key="15">
    <source>
        <dbReference type="Proteomes" id="UP000076420"/>
    </source>
</evidence>
<dbReference type="AlphaFoldDB" id="A0A2C9M3D6"/>
<keyword evidence="6" id="KW-0175">Coiled coil</keyword>
<evidence type="ECO:0000256" key="1">
    <source>
        <dbReference type="ARBA" id="ARBA00004123"/>
    </source>
</evidence>
<comment type="subunit">
    <text evidence="10">Heterodimer with POLE3; binds to DNA. Component of the CHRAC ISWI chromatin remodeling complex at least composed of SMARCA5/SNF2H, BAZ1A/ACF1, CHRAC1 and POLE3; the complex preferentially binds DNA through the CHRAC1-POLE3 heterodimer and possesses ATP-dependent nucleosome-remodeling activity. Within the complex, the heterodimer with POLE3 interacts with SMARCA5/SNF2H; the interaction is direct and enhances nucleosome sliding activity by the SMARCA5/SNF2H and BAZ1A/ACF1 interaction. Within the complex, the heterodimer with POLE3 interacts with BAZ1A/ACF1; the interactions are direct.</text>
</comment>
<gene>
    <name evidence="14" type="primary">106071176</name>
</gene>
<dbReference type="KEGG" id="bgt:106071176"/>
<evidence type="ECO:0000256" key="4">
    <source>
        <dbReference type="ARBA" id="ARBA00022695"/>
    </source>
</evidence>
<evidence type="ECO:0000256" key="9">
    <source>
        <dbReference type="ARBA" id="ARBA00059032"/>
    </source>
</evidence>
<keyword evidence="3" id="KW-0808">Transferase</keyword>
<dbReference type="GO" id="GO:0006338">
    <property type="term" value="P:chromatin remodeling"/>
    <property type="evidence" value="ECO:0007669"/>
    <property type="project" value="TreeGrafter"/>
</dbReference>
<dbReference type="GO" id="GO:0003677">
    <property type="term" value="F:DNA binding"/>
    <property type="evidence" value="ECO:0007669"/>
    <property type="project" value="UniProtKB-KW"/>
</dbReference>
<keyword evidence="7" id="KW-0238">DNA-binding</keyword>
<dbReference type="STRING" id="6526.A0A2C9M3D6"/>
<dbReference type="Pfam" id="PF00808">
    <property type="entry name" value="CBFD_NFYB_HMF"/>
    <property type="match status" value="1"/>
</dbReference>
<evidence type="ECO:0000256" key="12">
    <source>
        <dbReference type="ARBA" id="ARBA00083235"/>
    </source>
</evidence>
<dbReference type="GO" id="GO:0008623">
    <property type="term" value="C:CHRAC"/>
    <property type="evidence" value="ECO:0007669"/>
    <property type="project" value="TreeGrafter"/>
</dbReference>
<evidence type="ECO:0000259" key="13">
    <source>
        <dbReference type="Pfam" id="PF00808"/>
    </source>
</evidence>
<name>A0A2C9M3D6_BIOGL</name>
<dbReference type="InterPro" id="IPR050568">
    <property type="entry name" value="Transcr_DNA_Rep_Reg"/>
</dbReference>
<dbReference type="SUPFAM" id="SSF47113">
    <property type="entry name" value="Histone-fold"/>
    <property type="match status" value="1"/>
</dbReference>
<dbReference type="InterPro" id="IPR003958">
    <property type="entry name" value="CBFA_NFYB_domain"/>
</dbReference>
<evidence type="ECO:0000256" key="6">
    <source>
        <dbReference type="ARBA" id="ARBA00023054"/>
    </source>
</evidence>